<evidence type="ECO:0000256" key="11">
    <source>
        <dbReference type="ARBA" id="ARBA00023180"/>
    </source>
</evidence>
<dbReference type="InterPro" id="IPR045274">
    <property type="entry name" value="WAK-like"/>
</dbReference>
<dbReference type="Gene3D" id="2.10.25.10">
    <property type="entry name" value="Laminin"/>
    <property type="match status" value="1"/>
</dbReference>
<gene>
    <name evidence="18" type="ORF">URODEC1_LOCUS31139</name>
</gene>
<comment type="caution">
    <text evidence="12">Lacks conserved residue(s) required for the propagation of feature annotation.</text>
</comment>
<dbReference type="SMART" id="SM00181">
    <property type="entry name" value="EGF"/>
    <property type="match status" value="2"/>
</dbReference>
<feature type="region of interest" description="Disordered" evidence="14">
    <location>
        <begin position="730"/>
        <end position="749"/>
    </location>
</feature>
<evidence type="ECO:0000256" key="13">
    <source>
        <dbReference type="PROSITE-ProRule" id="PRU10141"/>
    </source>
</evidence>
<accession>A0ABC8Y695</accession>
<name>A0ABC8Y695_9POAL</name>
<dbReference type="InterPro" id="IPR049883">
    <property type="entry name" value="NOTCH1_EGF-like"/>
</dbReference>
<evidence type="ECO:0000313" key="18">
    <source>
        <dbReference type="EMBL" id="CAL4938309.1"/>
    </source>
</evidence>
<dbReference type="Gene3D" id="3.30.200.20">
    <property type="entry name" value="Phosphorylase Kinase, domain 1"/>
    <property type="match status" value="1"/>
</dbReference>
<dbReference type="CDD" id="cd00054">
    <property type="entry name" value="EGF_CA"/>
    <property type="match status" value="1"/>
</dbReference>
<keyword evidence="10" id="KW-1015">Disulfide bond</keyword>
<reference evidence="19" key="1">
    <citation type="submission" date="2024-06" db="EMBL/GenBank/DDBJ databases">
        <authorList>
            <person name="Ryan C."/>
        </authorList>
    </citation>
    <scope>NUCLEOTIDE SEQUENCE [LARGE SCALE GENOMIC DNA]</scope>
</reference>
<dbReference type="InterPro" id="IPR000742">
    <property type="entry name" value="EGF"/>
</dbReference>
<dbReference type="Pfam" id="PF07645">
    <property type="entry name" value="EGF_CA"/>
    <property type="match status" value="1"/>
</dbReference>
<evidence type="ECO:0000256" key="3">
    <source>
        <dbReference type="ARBA" id="ARBA00022536"/>
    </source>
</evidence>
<dbReference type="InterPro" id="IPR017441">
    <property type="entry name" value="Protein_kinase_ATP_BS"/>
</dbReference>
<dbReference type="InterPro" id="IPR025287">
    <property type="entry name" value="WAK_GUB"/>
</dbReference>
<keyword evidence="19" id="KW-1185">Reference proteome</keyword>
<evidence type="ECO:0000256" key="1">
    <source>
        <dbReference type="ARBA" id="ARBA00004479"/>
    </source>
</evidence>
<dbReference type="Pfam" id="PF00069">
    <property type="entry name" value="Pkinase"/>
    <property type="match status" value="1"/>
</dbReference>
<dbReference type="AlphaFoldDB" id="A0ABC8Y695"/>
<evidence type="ECO:0000256" key="2">
    <source>
        <dbReference type="ARBA" id="ARBA00022527"/>
    </source>
</evidence>
<feature type="domain" description="Protein kinase" evidence="16">
    <location>
        <begin position="436"/>
        <end position="707"/>
    </location>
</feature>
<dbReference type="Proteomes" id="UP001497457">
    <property type="component" value="Chromosome 16b"/>
</dbReference>
<dbReference type="GO" id="GO:0016020">
    <property type="term" value="C:membrane"/>
    <property type="evidence" value="ECO:0007669"/>
    <property type="project" value="UniProtKB-SubCell"/>
</dbReference>
<keyword evidence="4" id="KW-0808">Transferase</keyword>
<evidence type="ECO:0000256" key="9">
    <source>
        <dbReference type="ARBA" id="ARBA00022840"/>
    </source>
</evidence>
<evidence type="ECO:0000256" key="8">
    <source>
        <dbReference type="ARBA" id="ARBA00022777"/>
    </source>
</evidence>
<feature type="transmembrane region" description="Helical" evidence="15">
    <location>
        <begin position="376"/>
        <end position="399"/>
    </location>
</feature>
<dbReference type="PROSITE" id="PS01187">
    <property type="entry name" value="EGF_CA"/>
    <property type="match status" value="1"/>
</dbReference>
<feature type="domain" description="EGF-like" evidence="17">
    <location>
        <begin position="328"/>
        <end position="369"/>
    </location>
</feature>
<dbReference type="SUPFAM" id="SSF57196">
    <property type="entry name" value="EGF/Laminin"/>
    <property type="match status" value="1"/>
</dbReference>
<dbReference type="SMART" id="SM00220">
    <property type="entry name" value="S_TKc"/>
    <property type="match status" value="1"/>
</dbReference>
<evidence type="ECO:0000313" key="19">
    <source>
        <dbReference type="Proteomes" id="UP001497457"/>
    </source>
</evidence>
<evidence type="ECO:0000259" key="16">
    <source>
        <dbReference type="PROSITE" id="PS50011"/>
    </source>
</evidence>
<dbReference type="PROSITE" id="PS00108">
    <property type="entry name" value="PROTEIN_KINASE_ST"/>
    <property type="match status" value="1"/>
</dbReference>
<dbReference type="Gene3D" id="1.10.510.10">
    <property type="entry name" value="Transferase(Phosphotransferase) domain 1"/>
    <property type="match status" value="1"/>
</dbReference>
<keyword evidence="2" id="KW-0723">Serine/threonine-protein kinase</keyword>
<dbReference type="InterPro" id="IPR000719">
    <property type="entry name" value="Prot_kinase_dom"/>
</dbReference>
<feature type="binding site" evidence="13">
    <location>
        <position position="464"/>
    </location>
    <ligand>
        <name>ATP</name>
        <dbReference type="ChEBI" id="CHEBI:30616"/>
    </ligand>
</feature>
<dbReference type="PROSITE" id="PS00010">
    <property type="entry name" value="ASX_HYDROXYL"/>
    <property type="match status" value="1"/>
</dbReference>
<evidence type="ECO:0000256" key="7">
    <source>
        <dbReference type="ARBA" id="ARBA00022741"/>
    </source>
</evidence>
<dbReference type="InterPro" id="IPR018097">
    <property type="entry name" value="EGF_Ca-bd_CS"/>
</dbReference>
<evidence type="ECO:0000256" key="5">
    <source>
        <dbReference type="ARBA" id="ARBA00022729"/>
    </source>
</evidence>
<dbReference type="EMBL" id="OZ075126">
    <property type="protein sequence ID" value="CAL4938309.1"/>
    <property type="molecule type" value="Genomic_DNA"/>
</dbReference>
<dbReference type="InterPro" id="IPR008271">
    <property type="entry name" value="Ser/Thr_kinase_AS"/>
</dbReference>
<protein>
    <recommendedName>
        <fullName evidence="20">Protein kinase domain-containing protein</fullName>
    </recommendedName>
</protein>
<dbReference type="InterPro" id="IPR011009">
    <property type="entry name" value="Kinase-like_dom_sf"/>
</dbReference>
<evidence type="ECO:0000256" key="14">
    <source>
        <dbReference type="SAM" id="MobiDB-lite"/>
    </source>
</evidence>
<evidence type="ECO:0000256" key="10">
    <source>
        <dbReference type="ARBA" id="ARBA00023157"/>
    </source>
</evidence>
<keyword evidence="15" id="KW-1133">Transmembrane helix</keyword>
<organism evidence="18 19">
    <name type="scientific">Urochloa decumbens</name>
    <dbReference type="NCBI Taxonomy" id="240449"/>
    <lineage>
        <taxon>Eukaryota</taxon>
        <taxon>Viridiplantae</taxon>
        <taxon>Streptophyta</taxon>
        <taxon>Embryophyta</taxon>
        <taxon>Tracheophyta</taxon>
        <taxon>Spermatophyta</taxon>
        <taxon>Magnoliopsida</taxon>
        <taxon>Liliopsida</taxon>
        <taxon>Poales</taxon>
        <taxon>Poaceae</taxon>
        <taxon>PACMAD clade</taxon>
        <taxon>Panicoideae</taxon>
        <taxon>Panicodae</taxon>
        <taxon>Paniceae</taxon>
        <taxon>Melinidinae</taxon>
        <taxon>Urochloa</taxon>
    </lineage>
</organism>
<sequence length="749" mass="83192">MESWSELARTEAKYSSMVATRMVPPVVAPLPLIIMLLASAPAVDVADGRVLPGCQATCGGVDIPYPFGIGARCSHAGFEIACNGSTPFLSGTGYKVLNLSLATSGALLELRIAWTCYDRSGKRRDSEAPIFFNPQGVYRISNARNQLYVVGCDVTAYIQSRKENSSNAVYAYDYEYYTGCVSYCTSAESVKDGRCAGVGCCRVDIPPNLTDNSIRVGNDDEDSLDVRQIIYEFSSCSYGFLVDRNSYTFRRADLKMHKNQTMPVWMDWAIRPKGSSEFTCSDAMKDSSSYACKSKHSNCTNAANGPGYTCSCAHGYEGNAYIVDGCTDVNECLYPEKYPCHGVCRNRVGSYECRCKRGSHGNPLKDTCEPNLPRSALITIGVVCGISFIIISAILMVMVHHRRKLREFFKRNGGPMLENINNIKIFTKEELNQITKNYSIVLGKGGFGEVYMGIVDNKQQVAVKRSISVDEARKKEFANEVIIQSRISHRNVVRLLGCCLEVDVPMLVYEFAPKGSLYDVLHGAENNKRASLPLGTRLNIAVESAEALSYMHSSATQKILHGDVKSGNILLDENFMPKVSDFGTSRLLSIEKKHTILVIGDMNYIDPVYMKTGRLDEKSDVYSLGVVLLELITRKKPRYDGNNSLIINFFKSYGSEDKTRKMFDKEIVSPEDIEFLQKVSSIAVACLKEDMDDRPTMKQVAELLQLLRREWKQRQGDQVADEICTESPRVISPINPTGAETPGYSPLLK</sequence>
<evidence type="ECO:0000256" key="6">
    <source>
        <dbReference type="ARBA" id="ARBA00022737"/>
    </source>
</evidence>
<keyword evidence="7 13" id="KW-0547">Nucleotide-binding</keyword>
<dbReference type="InterPro" id="IPR001881">
    <property type="entry name" value="EGF-like_Ca-bd_dom"/>
</dbReference>
<evidence type="ECO:0000259" key="17">
    <source>
        <dbReference type="PROSITE" id="PS50026"/>
    </source>
</evidence>
<dbReference type="FunFam" id="1.10.510.10:FF:000606">
    <property type="entry name" value="Wall-associated receptor kinase 3"/>
    <property type="match status" value="1"/>
</dbReference>
<dbReference type="SMART" id="SM00179">
    <property type="entry name" value="EGF_CA"/>
    <property type="match status" value="1"/>
</dbReference>
<keyword evidence="8" id="KW-0418">Kinase</keyword>
<dbReference type="PROSITE" id="PS00107">
    <property type="entry name" value="PROTEIN_KINASE_ATP"/>
    <property type="match status" value="1"/>
</dbReference>
<dbReference type="PROSITE" id="PS50011">
    <property type="entry name" value="PROTEIN_KINASE_DOM"/>
    <property type="match status" value="1"/>
</dbReference>
<comment type="subcellular location">
    <subcellularLocation>
        <location evidence="1">Membrane</location>
        <topology evidence="1">Single-pass type I membrane protein</topology>
    </subcellularLocation>
</comment>
<keyword evidence="5" id="KW-0732">Signal</keyword>
<dbReference type="InterPro" id="IPR000152">
    <property type="entry name" value="EGF-type_Asp/Asn_hydroxyl_site"/>
</dbReference>
<keyword evidence="15" id="KW-0472">Membrane</keyword>
<evidence type="ECO:0000256" key="15">
    <source>
        <dbReference type="SAM" id="Phobius"/>
    </source>
</evidence>
<dbReference type="FunFam" id="3.30.200.20:FF:000581">
    <property type="entry name" value="Wall-associated receptor kinase 3"/>
    <property type="match status" value="1"/>
</dbReference>
<evidence type="ECO:0000256" key="4">
    <source>
        <dbReference type="ARBA" id="ARBA00022679"/>
    </source>
</evidence>
<keyword evidence="11" id="KW-0325">Glycoprotein</keyword>
<keyword evidence="9 13" id="KW-0067">ATP-binding</keyword>
<keyword evidence="6" id="KW-0677">Repeat</keyword>
<dbReference type="GO" id="GO:0004674">
    <property type="term" value="F:protein serine/threonine kinase activity"/>
    <property type="evidence" value="ECO:0007669"/>
    <property type="project" value="UniProtKB-KW"/>
</dbReference>
<evidence type="ECO:0008006" key="20">
    <source>
        <dbReference type="Google" id="ProtNLM"/>
    </source>
</evidence>
<dbReference type="PANTHER" id="PTHR27005">
    <property type="entry name" value="WALL-ASSOCIATED RECEPTOR KINASE-LIKE 21"/>
    <property type="match status" value="1"/>
</dbReference>
<reference evidence="18 19" key="2">
    <citation type="submission" date="2024-10" db="EMBL/GenBank/DDBJ databases">
        <authorList>
            <person name="Ryan C."/>
        </authorList>
    </citation>
    <scope>NUCLEOTIDE SEQUENCE [LARGE SCALE GENOMIC DNA]</scope>
</reference>
<dbReference type="PROSITE" id="PS50026">
    <property type="entry name" value="EGF_3"/>
    <property type="match status" value="1"/>
</dbReference>
<dbReference type="PANTHER" id="PTHR27005:SF468">
    <property type="entry name" value="OS01G0310500 PROTEIN"/>
    <property type="match status" value="1"/>
</dbReference>
<proteinExistence type="predicted"/>
<dbReference type="Pfam" id="PF13947">
    <property type="entry name" value="GUB_WAK_bind"/>
    <property type="match status" value="1"/>
</dbReference>
<evidence type="ECO:0000256" key="12">
    <source>
        <dbReference type="PROSITE-ProRule" id="PRU00076"/>
    </source>
</evidence>
<dbReference type="SUPFAM" id="SSF56112">
    <property type="entry name" value="Protein kinase-like (PK-like)"/>
    <property type="match status" value="1"/>
</dbReference>
<keyword evidence="3 12" id="KW-0245">EGF-like domain</keyword>
<dbReference type="GO" id="GO:0005524">
    <property type="term" value="F:ATP binding"/>
    <property type="evidence" value="ECO:0007669"/>
    <property type="project" value="UniProtKB-UniRule"/>
</dbReference>
<keyword evidence="15" id="KW-0812">Transmembrane</keyword>
<dbReference type="FunFam" id="2.10.25.10:FF:000038">
    <property type="entry name" value="Fibrillin 2"/>
    <property type="match status" value="1"/>
</dbReference>